<dbReference type="InterPro" id="IPR003737">
    <property type="entry name" value="GlcNAc_PI_deacetylase-related"/>
</dbReference>
<sequence>MSHGDFTAWLASRRGAAPWRVLVVCAHPDDEVIGLGAQLPFLSQARILHVTDGAPRDGRDVAAHGFPDCAAYAAARRRELAAALALAGIGAGAASTLGLPDQEASLHLPEITRRIAAAIAEAGAEIVVTQAYEGGHPDHDATAFAVQAALRRVPAALFEMAGYHAGPQGIAVGDFLPGTGEAGVTLALSPGQAALKRRMLDCFATQRQVLAAFPVGVERLRPAPRYDFTRPPHPGRLFYENFPWGMSGERFRRLAAEAHGALGLAP</sequence>
<accession>A0A9X1IGN8</accession>
<dbReference type="SUPFAM" id="SSF102588">
    <property type="entry name" value="LmbE-like"/>
    <property type="match status" value="1"/>
</dbReference>
<dbReference type="EMBL" id="JAJAQI010000037">
    <property type="protein sequence ID" value="MCB4824147.1"/>
    <property type="molecule type" value="Genomic_DNA"/>
</dbReference>
<organism evidence="1 2">
    <name type="scientific">Roseicella aerolata</name>
    <dbReference type="NCBI Taxonomy" id="2883479"/>
    <lineage>
        <taxon>Bacteria</taxon>
        <taxon>Pseudomonadati</taxon>
        <taxon>Pseudomonadota</taxon>
        <taxon>Alphaproteobacteria</taxon>
        <taxon>Acetobacterales</taxon>
        <taxon>Roseomonadaceae</taxon>
        <taxon>Roseicella</taxon>
    </lineage>
</organism>
<comment type="caution">
    <text evidence="1">The sequence shown here is derived from an EMBL/GenBank/DDBJ whole genome shotgun (WGS) entry which is preliminary data.</text>
</comment>
<keyword evidence="2" id="KW-1185">Reference proteome</keyword>
<dbReference type="Pfam" id="PF02585">
    <property type="entry name" value="PIG-L"/>
    <property type="match status" value="1"/>
</dbReference>
<dbReference type="PANTHER" id="PTHR12993">
    <property type="entry name" value="N-ACETYLGLUCOSAMINYL-PHOSPHATIDYLINOSITOL DE-N-ACETYLASE-RELATED"/>
    <property type="match status" value="1"/>
</dbReference>
<dbReference type="Gene3D" id="3.40.50.10320">
    <property type="entry name" value="LmbE-like"/>
    <property type="match status" value="1"/>
</dbReference>
<dbReference type="InterPro" id="IPR024078">
    <property type="entry name" value="LmbE-like_dom_sf"/>
</dbReference>
<evidence type="ECO:0000313" key="2">
    <source>
        <dbReference type="Proteomes" id="UP001139311"/>
    </source>
</evidence>
<dbReference type="RefSeq" id="WP_226611740.1">
    <property type="nucleotide sequence ID" value="NZ_JAJAQI010000037.1"/>
</dbReference>
<dbReference type="PANTHER" id="PTHR12993:SF11">
    <property type="entry name" value="N-ACETYLGLUCOSAMINYL-PHOSPHATIDYLINOSITOL DE-N-ACETYLASE"/>
    <property type="match status" value="1"/>
</dbReference>
<dbReference type="AlphaFoldDB" id="A0A9X1IGN8"/>
<dbReference type="Proteomes" id="UP001139311">
    <property type="component" value="Unassembled WGS sequence"/>
</dbReference>
<dbReference type="GO" id="GO:0016811">
    <property type="term" value="F:hydrolase activity, acting on carbon-nitrogen (but not peptide) bonds, in linear amides"/>
    <property type="evidence" value="ECO:0007669"/>
    <property type="project" value="TreeGrafter"/>
</dbReference>
<reference evidence="1" key="1">
    <citation type="submission" date="2021-10" db="EMBL/GenBank/DDBJ databases">
        <title>Roseicella aerolatum sp. nov., isolated from aerosols of e-waste dismantling site.</title>
        <authorList>
            <person name="Qin T."/>
        </authorList>
    </citation>
    <scope>NUCLEOTIDE SEQUENCE</scope>
    <source>
        <strain evidence="1">GB24</strain>
    </source>
</reference>
<proteinExistence type="predicted"/>
<gene>
    <name evidence="1" type="ORF">LHA35_20665</name>
</gene>
<evidence type="ECO:0000313" key="1">
    <source>
        <dbReference type="EMBL" id="MCB4824147.1"/>
    </source>
</evidence>
<protein>
    <submittedName>
        <fullName evidence="1">PIG-L family deacetylase</fullName>
    </submittedName>
</protein>
<name>A0A9X1IGN8_9PROT</name>